<reference evidence="2" key="1">
    <citation type="submission" date="2014-09" db="EMBL/GenBank/DDBJ databases">
        <authorList>
            <person name="Sharma Rahul"/>
            <person name="Thines Marco"/>
        </authorList>
    </citation>
    <scope>NUCLEOTIDE SEQUENCE [LARGE SCALE GENOMIC DNA]</scope>
</reference>
<dbReference type="EMBL" id="CCYD01002887">
    <property type="protein sequence ID" value="CEG48091.1"/>
    <property type="molecule type" value="Genomic_DNA"/>
</dbReference>
<protein>
    <submittedName>
        <fullName evidence="1">Uncharacterized protein</fullName>
    </submittedName>
</protein>
<dbReference type="Proteomes" id="UP000054928">
    <property type="component" value="Unassembled WGS sequence"/>
</dbReference>
<dbReference type="AlphaFoldDB" id="A0A0N7L7V0"/>
<sequence>MKRIHAFESIYFSIYQPMSIRHIAIPRSTTLQVLTFSIGVAAESTSASLCQLIQGDTSRPRVQHVHILSEKLLLANFSGGDS</sequence>
<accession>A0A0N7L7V0</accession>
<dbReference type="RefSeq" id="XP_036263439.1">
    <property type="nucleotide sequence ID" value="XM_036407191.1"/>
</dbReference>
<dbReference type="GeneID" id="59052899"/>
<name>A0A0N7L7V0_PLAHL</name>
<evidence type="ECO:0000313" key="1">
    <source>
        <dbReference type="EMBL" id="CEG48091.1"/>
    </source>
</evidence>
<evidence type="ECO:0000313" key="2">
    <source>
        <dbReference type="Proteomes" id="UP000054928"/>
    </source>
</evidence>
<organism evidence="1 2">
    <name type="scientific">Plasmopara halstedii</name>
    <name type="common">Downy mildew of sunflower</name>
    <dbReference type="NCBI Taxonomy" id="4781"/>
    <lineage>
        <taxon>Eukaryota</taxon>
        <taxon>Sar</taxon>
        <taxon>Stramenopiles</taxon>
        <taxon>Oomycota</taxon>
        <taxon>Peronosporomycetes</taxon>
        <taxon>Peronosporales</taxon>
        <taxon>Peronosporaceae</taxon>
        <taxon>Plasmopara</taxon>
    </lineage>
</organism>
<proteinExistence type="predicted"/>
<keyword evidence="2" id="KW-1185">Reference proteome</keyword>